<organism evidence="2 3">
    <name type="scientific">Fuerstiella marisgermanici</name>
    <dbReference type="NCBI Taxonomy" id="1891926"/>
    <lineage>
        <taxon>Bacteria</taxon>
        <taxon>Pseudomonadati</taxon>
        <taxon>Planctomycetota</taxon>
        <taxon>Planctomycetia</taxon>
        <taxon>Planctomycetales</taxon>
        <taxon>Planctomycetaceae</taxon>
        <taxon>Fuerstiella</taxon>
    </lineage>
</organism>
<feature type="transmembrane region" description="Helical" evidence="1">
    <location>
        <begin position="15"/>
        <end position="33"/>
    </location>
</feature>
<dbReference type="Pfam" id="PF19588">
    <property type="entry name" value="SxtJ"/>
    <property type="match status" value="1"/>
</dbReference>
<feature type="transmembrane region" description="Helical" evidence="1">
    <location>
        <begin position="39"/>
        <end position="56"/>
    </location>
</feature>
<keyword evidence="1" id="KW-1133">Transmembrane helix</keyword>
<feature type="transmembrane region" description="Helical" evidence="1">
    <location>
        <begin position="85"/>
        <end position="102"/>
    </location>
</feature>
<reference evidence="2 3" key="1">
    <citation type="journal article" date="2016" name="Front. Microbiol.">
        <title>Fuerstia marisgermanicae gen. nov., sp. nov., an Unusual Member of the Phylum Planctomycetes from the German Wadden Sea.</title>
        <authorList>
            <person name="Kohn T."/>
            <person name="Heuer A."/>
            <person name="Jogler M."/>
            <person name="Vollmers J."/>
            <person name="Boedeker C."/>
            <person name="Bunk B."/>
            <person name="Rast P."/>
            <person name="Borchert D."/>
            <person name="Glockner I."/>
            <person name="Freese H.M."/>
            <person name="Klenk H.P."/>
            <person name="Overmann J."/>
            <person name="Kaster A.K."/>
            <person name="Rohde M."/>
            <person name="Wiegand S."/>
            <person name="Jogler C."/>
        </authorList>
    </citation>
    <scope>NUCLEOTIDE SEQUENCE [LARGE SCALE GENOMIC DNA]</scope>
    <source>
        <strain evidence="2 3">NH11</strain>
    </source>
</reference>
<gene>
    <name evidence="2" type="ORF">Fuma_05425</name>
</gene>
<keyword evidence="3" id="KW-1185">Reference proteome</keyword>
<evidence type="ECO:0008006" key="4">
    <source>
        <dbReference type="Google" id="ProtNLM"/>
    </source>
</evidence>
<sequence length="135" mass="15004">MALLHFNLKPSQRQLRQFGAACAVVVPLIVWFWSRSLSATAWAGVAGLLICGVGLIKPRILQPLFVGLTVLAFPIGLVVGEVALLLMFVGVFLPMAVVFRMIGRDALQRRSVGGHETFWQRRPPTPKSGRYFRQF</sequence>
<evidence type="ECO:0000313" key="2">
    <source>
        <dbReference type="EMBL" id="APZ95763.1"/>
    </source>
</evidence>
<dbReference type="STRING" id="1891926.Fuma_05425"/>
<dbReference type="RefSeq" id="WP_077026875.1">
    <property type="nucleotide sequence ID" value="NZ_CP017641.1"/>
</dbReference>
<dbReference type="InterPro" id="IPR045781">
    <property type="entry name" value="SxtJ"/>
</dbReference>
<protein>
    <recommendedName>
        <fullName evidence="4">SxtJ</fullName>
    </recommendedName>
</protein>
<keyword evidence="1" id="KW-0812">Transmembrane</keyword>
<evidence type="ECO:0000256" key="1">
    <source>
        <dbReference type="SAM" id="Phobius"/>
    </source>
</evidence>
<dbReference type="EMBL" id="CP017641">
    <property type="protein sequence ID" value="APZ95763.1"/>
    <property type="molecule type" value="Genomic_DNA"/>
</dbReference>
<evidence type="ECO:0000313" key="3">
    <source>
        <dbReference type="Proteomes" id="UP000187735"/>
    </source>
</evidence>
<dbReference type="OrthoDB" id="291659at2"/>
<proteinExistence type="predicted"/>
<keyword evidence="1" id="KW-0472">Membrane</keyword>
<dbReference type="AlphaFoldDB" id="A0A1P8WNX7"/>
<dbReference type="Proteomes" id="UP000187735">
    <property type="component" value="Chromosome"/>
</dbReference>
<accession>A0A1P8WNX7</accession>
<name>A0A1P8WNX7_9PLAN</name>
<dbReference type="KEGG" id="fmr:Fuma_05425"/>